<dbReference type="PANTHER" id="PTHR32071">
    <property type="entry name" value="TRANSCRIPTIONAL REGULATORY PROTEIN"/>
    <property type="match status" value="1"/>
</dbReference>
<protein>
    <recommendedName>
        <fullName evidence="7">Sigma-54 factor interaction domain-containing protein</fullName>
    </recommendedName>
</protein>
<dbReference type="InterPro" id="IPR002197">
    <property type="entry name" value="HTH_Fis"/>
</dbReference>
<comment type="caution">
    <text evidence="8">The sequence shown here is derived from an EMBL/GenBank/DDBJ whole genome shotgun (WGS) entry which is preliminary data.</text>
</comment>
<dbReference type="Pfam" id="PF02954">
    <property type="entry name" value="HTH_8"/>
    <property type="match status" value="1"/>
</dbReference>
<reference evidence="8" key="1">
    <citation type="journal article" date="2014" name="Front. Microbiol.">
        <title>High frequency of phylogenetically diverse reductive dehalogenase-homologous genes in deep subseafloor sedimentary metagenomes.</title>
        <authorList>
            <person name="Kawai M."/>
            <person name="Futagami T."/>
            <person name="Toyoda A."/>
            <person name="Takaki Y."/>
            <person name="Nishi S."/>
            <person name="Hori S."/>
            <person name="Arai W."/>
            <person name="Tsubouchi T."/>
            <person name="Morono Y."/>
            <person name="Uchiyama I."/>
            <person name="Ito T."/>
            <person name="Fujiyama A."/>
            <person name="Inagaki F."/>
            <person name="Takami H."/>
        </authorList>
    </citation>
    <scope>NUCLEOTIDE SEQUENCE</scope>
    <source>
        <strain evidence="8">Expedition CK06-06</strain>
    </source>
</reference>
<dbReference type="SUPFAM" id="SSF46689">
    <property type="entry name" value="Homeodomain-like"/>
    <property type="match status" value="1"/>
</dbReference>
<evidence type="ECO:0000256" key="6">
    <source>
        <dbReference type="ARBA" id="ARBA00023163"/>
    </source>
</evidence>
<keyword evidence="6" id="KW-0804">Transcription</keyword>
<proteinExistence type="predicted"/>
<dbReference type="Pfam" id="PF25601">
    <property type="entry name" value="AAA_lid_14"/>
    <property type="match status" value="1"/>
</dbReference>
<gene>
    <name evidence="8" type="ORF">S06H3_40720</name>
</gene>
<evidence type="ECO:0000256" key="2">
    <source>
        <dbReference type="ARBA" id="ARBA00022840"/>
    </source>
</evidence>
<evidence type="ECO:0000256" key="5">
    <source>
        <dbReference type="ARBA" id="ARBA00023159"/>
    </source>
</evidence>
<dbReference type="GO" id="GO:0005524">
    <property type="term" value="F:ATP binding"/>
    <property type="evidence" value="ECO:0007669"/>
    <property type="project" value="UniProtKB-KW"/>
</dbReference>
<organism evidence="8">
    <name type="scientific">marine sediment metagenome</name>
    <dbReference type="NCBI Taxonomy" id="412755"/>
    <lineage>
        <taxon>unclassified sequences</taxon>
        <taxon>metagenomes</taxon>
        <taxon>ecological metagenomes</taxon>
    </lineage>
</organism>
<sequence>MFNIEVPPLRERTSDIPLLAQFFLDKYRKEINKKIDGFSPDAMQQLREYFWTGNVRELQNVIERAVVLAKSRSITTKDIGFEKVKREEIIPLKEIKKEAIIEALNVANWNIKKTAELLGIGRRSLYRYIKEYNIVNNGTITVNPE</sequence>
<dbReference type="InterPro" id="IPR027417">
    <property type="entry name" value="P-loop_NTPase"/>
</dbReference>
<dbReference type="GO" id="GO:0043565">
    <property type="term" value="F:sequence-specific DNA binding"/>
    <property type="evidence" value="ECO:0007669"/>
    <property type="project" value="InterPro"/>
</dbReference>
<dbReference type="InterPro" id="IPR058031">
    <property type="entry name" value="AAA_lid_NorR"/>
</dbReference>
<dbReference type="GO" id="GO:0006355">
    <property type="term" value="P:regulation of DNA-templated transcription"/>
    <property type="evidence" value="ECO:0007669"/>
    <property type="project" value="InterPro"/>
</dbReference>
<name>X1N6U2_9ZZZZ</name>
<dbReference type="PRINTS" id="PR01590">
    <property type="entry name" value="HTHFIS"/>
</dbReference>
<keyword evidence="1" id="KW-0547">Nucleotide-binding</keyword>
<keyword evidence="3" id="KW-0805">Transcription regulation</keyword>
<dbReference type="PROSITE" id="PS50045">
    <property type="entry name" value="SIGMA54_INTERACT_4"/>
    <property type="match status" value="1"/>
</dbReference>
<dbReference type="EMBL" id="BARV01025018">
    <property type="protein sequence ID" value="GAI39737.1"/>
    <property type="molecule type" value="Genomic_DNA"/>
</dbReference>
<dbReference type="Gene3D" id="1.10.10.60">
    <property type="entry name" value="Homeodomain-like"/>
    <property type="match status" value="1"/>
</dbReference>
<dbReference type="Gene3D" id="1.10.8.60">
    <property type="match status" value="1"/>
</dbReference>
<dbReference type="SUPFAM" id="SSF52540">
    <property type="entry name" value="P-loop containing nucleoside triphosphate hydrolases"/>
    <property type="match status" value="1"/>
</dbReference>
<dbReference type="AlphaFoldDB" id="X1N6U2"/>
<feature type="domain" description="Sigma-54 factor interaction" evidence="7">
    <location>
        <begin position="1"/>
        <end position="67"/>
    </location>
</feature>
<keyword evidence="4" id="KW-0238">DNA-binding</keyword>
<evidence type="ECO:0000313" key="8">
    <source>
        <dbReference type="EMBL" id="GAI39737.1"/>
    </source>
</evidence>
<accession>X1N6U2</accession>
<keyword evidence="5" id="KW-0010">Activator</keyword>
<evidence type="ECO:0000256" key="1">
    <source>
        <dbReference type="ARBA" id="ARBA00022741"/>
    </source>
</evidence>
<evidence type="ECO:0000256" key="4">
    <source>
        <dbReference type="ARBA" id="ARBA00023125"/>
    </source>
</evidence>
<evidence type="ECO:0000256" key="3">
    <source>
        <dbReference type="ARBA" id="ARBA00023015"/>
    </source>
</evidence>
<dbReference type="InterPro" id="IPR002078">
    <property type="entry name" value="Sigma_54_int"/>
</dbReference>
<dbReference type="InterPro" id="IPR009057">
    <property type="entry name" value="Homeodomain-like_sf"/>
</dbReference>
<dbReference type="FunFam" id="1.10.8.60:FF:000014">
    <property type="entry name" value="DNA-binding transcriptional regulator NtrC"/>
    <property type="match status" value="1"/>
</dbReference>
<keyword evidence="2" id="KW-0067">ATP-binding</keyword>
<evidence type="ECO:0000259" key="7">
    <source>
        <dbReference type="PROSITE" id="PS50045"/>
    </source>
</evidence>